<proteinExistence type="inferred from homology"/>
<dbReference type="Proteomes" id="UP000000483">
    <property type="component" value="Chromosome"/>
</dbReference>
<dbReference type="KEGG" id="dao:Desac_1267"/>
<organism evidence="3 4">
    <name type="scientific">Desulfobacca acetoxidans (strain ATCC 700848 / DSM 11109 / ASRB2)</name>
    <dbReference type="NCBI Taxonomy" id="880072"/>
    <lineage>
        <taxon>Bacteria</taxon>
        <taxon>Pseudomonadati</taxon>
        <taxon>Thermodesulfobacteriota</taxon>
        <taxon>Desulfobaccia</taxon>
        <taxon>Desulfobaccales</taxon>
        <taxon>Desulfobaccaceae</taxon>
        <taxon>Desulfobacca</taxon>
    </lineage>
</organism>
<dbReference type="EMBL" id="CP002629">
    <property type="protein sequence ID" value="AEB09126.1"/>
    <property type="molecule type" value="Genomic_DNA"/>
</dbReference>
<dbReference type="eggNOG" id="COG0589">
    <property type="taxonomic scope" value="Bacteria"/>
</dbReference>
<evidence type="ECO:0000313" key="3">
    <source>
        <dbReference type="EMBL" id="AEB09126.1"/>
    </source>
</evidence>
<reference evidence="4" key="2">
    <citation type="submission" date="2011-03" db="EMBL/GenBank/DDBJ databases">
        <title>The complete genome of Desulfobacca acetoxidans DSM 11109.</title>
        <authorList>
            <consortium name="US DOE Joint Genome Institute (JGI-PGF)"/>
            <person name="Lucas S."/>
            <person name="Copeland A."/>
            <person name="Lapidus A."/>
            <person name="Bruce D."/>
            <person name="Goodwin L."/>
            <person name="Pitluck S."/>
            <person name="Peters L."/>
            <person name="Kyrpides N."/>
            <person name="Mavromatis K."/>
            <person name="Ivanova N."/>
            <person name="Ovchinnikova G."/>
            <person name="Teshima H."/>
            <person name="Detter J.C."/>
            <person name="Han C."/>
            <person name="Land M."/>
            <person name="Hauser L."/>
            <person name="Markowitz V."/>
            <person name="Cheng J.-F."/>
            <person name="Hugenholtz P."/>
            <person name="Woyke T."/>
            <person name="Wu D."/>
            <person name="Spring S."/>
            <person name="Schueler E."/>
            <person name="Brambilla E."/>
            <person name="Klenk H.-P."/>
            <person name="Eisen J.A."/>
        </authorList>
    </citation>
    <scope>NUCLEOTIDE SEQUENCE [LARGE SCALE GENOMIC DNA]</scope>
    <source>
        <strain evidence="4">ATCC 700848 / DSM 11109 / ASRB2</strain>
    </source>
</reference>
<dbReference type="InterPro" id="IPR006015">
    <property type="entry name" value="Universal_stress_UspA"/>
</dbReference>
<sequence length="163" mass="18210">METLYKEAAKSIAVAVDGSEPSWEAMGRALNMARLLDLPLDVLHVVQLQKMGYFAFIDRHLQEDKESAAQKVFEEAKRRAEKAGVSIRTHLLESSINPAEAVIAFVEESRGVKFLVLGSYGHGFHNRAILGSTTERVIREIARRRIPVPVLVVPAYKSIPEEE</sequence>
<keyword evidence="4" id="KW-1185">Reference proteome</keyword>
<evidence type="ECO:0000256" key="1">
    <source>
        <dbReference type="ARBA" id="ARBA00008791"/>
    </source>
</evidence>
<dbReference type="InterPro" id="IPR014729">
    <property type="entry name" value="Rossmann-like_a/b/a_fold"/>
</dbReference>
<dbReference type="HOGENOM" id="CLU_049301_16_2_7"/>
<comment type="similarity">
    <text evidence="1">Belongs to the universal stress protein A family.</text>
</comment>
<reference evidence="3 4" key="1">
    <citation type="journal article" date="2011" name="Stand. Genomic Sci.">
        <title>Complete genome sequence of the acetate-degrading sulfate reducer Desulfobacca acetoxidans type strain (ASRB2).</title>
        <authorList>
            <person name="Goker M."/>
            <person name="Teshima H."/>
            <person name="Lapidus A."/>
            <person name="Nolan M."/>
            <person name="Lucas S."/>
            <person name="Hammon N."/>
            <person name="Deshpande S."/>
            <person name="Cheng J.F."/>
            <person name="Tapia R."/>
            <person name="Han C."/>
            <person name="Goodwin L."/>
            <person name="Pitluck S."/>
            <person name="Huntemann M."/>
            <person name="Liolios K."/>
            <person name="Ivanova N."/>
            <person name="Pagani I."/>
            <person name="Mavromatis K."/>
            <person name="Ovchinikova G."/>
            <person name="Pati A."/>
            <person name="Chen A."/>
            <person name="Palaniappan K."/>
            <person name="Land M."/>
            <person name="Hauser L."/>
            <person name="Brambilla E.M."/>
            <person name="Rohde M."/>
            <person name="Spring S."/>
            <person name="Detter J.C."/>
            <person name="Woyke T."/>
            <person name="Bristow J."/>
            <person name="Eisen J.A."/>
            <person name="Markowitz V."/>
            <person name="Hugenholtz P."/>
            <person name="Kyrpides N.C."/>
            <person name="Klenk H.P."/>
        </authorList>
    </citation>
    <scope>NUCLEOTIDE SEQUENCE [LARGE SCALE GENOMIC DNA]</scope>
    <source>
        <strain evidence="4">ATCC 700848 / DSM 11109 / ASRB2</strain>
    </source>
</reference>
<dbReference type="CDD" id="cd00293">
    <property type="entry name" value="USP-like"/>
    <property type="match status" value="1"/>
</dbReference>
<dbReference type="PRINTS" id="PR01438">
    <property type="entry name" value="UNVRSLSTRESS"/>
</dbReference>
<gene>
    <name evidence="3" type="ordered locus">Desac_1267</name>
</gene>
<feature type="domain" description="UspA" evidence="2">
    <location>
        <begin position="10"/>
        <end position="154"/>
    </location>
</feature>
<dbReference type="STRING" id="880072.Desac_1267"/>
<name>F2NCJ2_DESAR</name>
<accession>F2NCJ2</accession>
<dbReference type="SUPFAM" id="SSF52402">
    <property type="entry name" value="Adenine nucleotide alpha hydrolases-like"/>
    <property type="match status" value="1"/>
</dbReference>
<dbReference type="RefSeq" id="WP_013706238.1">
    <property type="nucleotide sequence ID" value="NC_015388.1"/>
</dbReference>
<protein>
    <submittedName>
        <fullName evidence="3">UspA domain-containing protein</fullName>
    </submittedName>
</protein>
<dbReference type="InterPro" id="IPR006016">
    <property type="entry name" value="UspA"/>
</dbReference>
<dbReference type="Gene3D" id="3.40.50.620">
    <property type="entry name" value="HUPs"/>
    <property type="match status" value="1"/>
</dbReference>
<evidence type="ECO:0000313" key="4">
    <source>
        <dbReference type="Proteomes" id="UP000000483"/>
    </source>
</evidence>
<evidence type="ECO:0000259" key="2">
    <source>
        <dbReference type="Pfam" id="PF00582"/>
    </source>
</evidence>
<dbReference type="Pfam" id="PF00582">
    <property type="entry name" value="Usp"/>
    <property type="match status" value="1"/>
</dbReference>
<dbReference type="PANTHER" id="PTHR46268:SF15">
    <property type="entry name" value="UNIVERSAL STRESS PROTEIN HP_0031"/>
    <property type="match status" value="1"/>
</dbReference>
<dbReference type="PANTHER" id="PTHR46268">
    <property type="entry name" value="STRESS RESPONSE PROTEIN NHAX"/>
    <property type="match status" value="1"/>
</dbReference>
<dbReference type="AlphaFoldDB" id="F2NCJ2"/>